<evidence type="ECO:0000313" key="1">
    <source>
        <dbReference type="EMBL" id="PAA77345.1"/>
    </source>
</evidence>
<proteinExistence type="predicted"/>
<protein>
    <submittedName>
        <fullName evidence="1">Uncharacterized protein</fullName>
    </submittedName>
</protein>
<name>A0A267FU61_9PLAT</name>
<reference evidence="1 2" key="1">
    <citation type="submission" date="2017-06" db="EMBL/GenBank/DDBJ databases">
        <title>A platform for efficient transgenesis in Macrostomum lignano, a flatworm model organism for stem cell research.</title>
        <authorList>
            <person name="Berezikov E."/>
        </authorList>
    </citation>
    <scope>NUCLEOTIDE SEQUENCE [LARGE SCALE GENOMIC DNA]</scope>
    <source>
        <strain evidence="1">DV1</strain>
        <tissue evidence="1">Whole organism</tissue>
    </source>
</reference>
<accession>A0A267FU61</accession>
<comment type="caution">
    <text evidence="1">The sequence shown here is derived from an EMBL/GenBank/DDBJ whole genome shotgun (WGS) entry which is preliminary data.</text>
</comment>
<dbReference type="EMBL" id="NIVC01000749">
    <property type="protein sequence ID" value="PAA77345.1"/>
    <property type="molecule type" value="Genomic_DNA"/>
</dbReference>
<dbReference type="AlphaFoldDB" id="A0A267FU61"/>
<keyword evidence="2" id="KW-1185">Reference proteome</keyword>
<feature type="non-terminal residue" evidence="1">
    <location>
        <position position="1"/>
    </location>
</feature>
<organism evidence="1 2">
    <name type="scientific">Macrostomum lignano</name>
    <dbReference type="NCBI Taxonomy" id="282301"/>
    <lineage>
        <taxon>Eukaryota</taxon>
        <taxon>Metazoa</taxon>
        <taxon>Spiralia</taxon>
        <taxon>Lophotrochozoa</taxon>
        <taxon>Platyhelminthes</taxon>
        <taxon>Rhabditophora</taxon>
        <taxon>Macrostomorpha</taxon>
        <taxon>Macrostomida</taxon>
        <taxon>Macrostomidae</taxon>
        <taxon>Macrostomum</taxon>
    </lineage>
</organism>
<gene>
    <name evidence="1" type="ORF">BOX15_Mlig006755g1</name>
</gene>
<dbReference type="Proteomes" id="UP000215902">
    <property type="component" value="Unassembled WGS sequence"/>
</dbReference>
<evidence type="ECO:0000313" key="2">
    <source>
        <dbReference type="Proteomes" id="UP000215902"/>
    </source>
</evidence>
<sequence>AQWRSCADLRLLSALPSLCIKKRRSNSREGLCRQSVSLLARGPHLLRLEDGTETPGLAVLGLQPGRTVVESPTGTNDQQRSLFAVVYDANNGRVTAEPIIDQQLSACGETTTPSLSVEDNADDLYVNGVEVTLDGCDLLPGSAIVCGRCVFLFCWGRHNQLDCSDAPAARFLASQVDVAALRRDNSDLRARARDLTEAAGRADSLAVRISAAVGRLENALFQQQQHQQQTASPLLAACSQSPSREQEQVIIRSHQINCVLIRSLPTAGQADYKIDTADRYHEDDTFEQSSASNSVLLTAPPELLRSTVHHRPKLLMEHQSLGELALLSLSNSSSLVSVSCRNKSCAQIRHQFLLGISADVCDKLVVALNGINECCTKQWLFDRICEAVAEIGWTMTVAD</sequence>